<organism evidence="1 2">
    <name type="scientific">Paragemmobacter ruber</name>
    <dbReference type="NCBI Taxonomy" id="1985673"/>
    <lineage>
        <taxon>Bacteria</taxon>
        <taxon>Pseudomonadati</taxon>
        <taxon>Pseudomonadota</taxon>
        <taxon>Alphaproteobacteria</taxon>
        <taxon>Rhodobacterales</taxon>
        <taxon>Paracoccaceae</taxon>
        <taxon>Paragemmobacter</taxon>
    </lineage>
</organism>
<name>A0ABW9Y8W7_9RHOB</name>
<dbReference type="CDD" id="cd00761">
    <property type="entry name" value="Glyco_tranf_GTA_type"/>
    <property type="match status" value="1"/>
</dbReference>
<dbReference type="RefSeq" id="WP_161768042.1">
    <property type="nucleotide sequence ID" value="NZ_JAAATW010000003.1"/>
</dbReference>
<reference evidence="2" key="1">
    <citation type="submission" date="2020-01" db="EMBL/GenBank/DDBJ databases">
        <title>Sphingomonas sp. strain CSW-10.</title>
        <authorList>
            <person name="Chen W.-M."/>
        </authorList>
    </citation>
    <scope>NUCLEOTIDE SEQUENCE [LARGE SCALE GENOMIC DNA]</scope>
    <source>
        <strain evidence="2">CCP-1</strain>
    </source>
</reference>
<dbReference type="Proteomes" id="UP001517376">
    <property type="component" value="Unassembled WGS sequence"/>
</dbReference>
<evidence type="ECO:0000313" key="1">
    <source>
        <dbReference type="EMBL" id="NBE09031.1"/>
    </source>
</evidence>
<sequence>MVWSMRVVPEIDISLTAISPRIARLAPVITSLLAQDPAPARVLIHLSRGPYLLDEGISDLPAALAALVDGVRVQVIWVENTGPYRKILPWAAQNAGTDRWVVTADDDTAYPPGWLARLVAGRLSTGAVTAWSGHPIVVRRGAVAGYGRWFGAALPDGPALRVLPIGKDGVLYSGRDFPPEMLDIATAQAIAPTADDLWLRWHMARAGVRAQVVGQGVALPEVATGGPSLWRAFNRGGGNDAVVAALEAHFAATHGWTMGAAAD</sequence>
<keyword evidence="2" id="KW-1185">Reference proteome</keyword>
<proteinExistence type="predicted"/>
<dbReference type="InterPro" id="IPR029044">
    <property type="entry name" value="Nucleotide-diphossugar_trans"/>
</dbReference>
<gene>
    <name evidence="1" type="ORF">GU920_15925</name>
</gene>
<evidence type="ECO:0008006" key="3">
    <source>
        <dbReference type="Google" id="ProtNLM"/>
    </source>
</evidence>
<protein>
    <recommendedName>
        <fullName evidence="3">Glycosyltransferase</fullName>
    </recommendedName>
</protein>
<dbReference type="SUPFAM" id="SSF53448">
    <property type="entry name" value="Nucleotide-diphospho-sugar transferases"/>
    <property type="match status" value="1"/>
</dbReference>
<dbReference type="EMBL" id="JAAATW010000003">
    <property type="protein sequence ID" value="NBE09031.1"/>
    <property type="molecule type" value="Genomic_DNA"/>
</dbReference>
<comment type="caution">
    <text evidence="1">The sequence shown here is derived from an EMBL/GenBank/DDBJ whole genome shotgun (WGS) entry which is preliminary data.</text>
</comment>
<evidence type="ECO:0000313" key="2">
    <source>
        <dbReference type="Proteomes" id="UP001517376"/>
    </source>
</evidence>
<accession>A0ABW9Y8W7</accession>